<name>A0A2V4A402_9BACT</name>
<evidence type="ECO:0000259" key="1">
    <source>
        <dbReference type="Pfam" id="PF21012"/>
    </source>
</evidence>
<reference evidence="2 3" key="1">
    <citation type="submission" date="2018-05" db="EMBL/GenBank/DDBJ databases">
        <title>Marinifilum breve JC075T sp. nov., a marine bacterium isolated from Yongle Blue Hole in the South China Sea.</title>
        <authorList>
            <person name="Fu T."/>
        </authorList>
    </citation>
    <scope>NUCLEOTIDE SEQUENCE [LARGE SCALE GENOMIC DNA]</scope>
    <source>
        <strain evidence="2 3">JC075</strain>
    </source>
</reference>
<evidence type="ECO:0000313" key="2">
    <source>
        <dbReference type="EMBL" id="PXY02080.1"/>
    </source>
</evidence>
<accession>A0A2V4A402</accession>
<sequence>MGNAQNNRTNYEFQKDQIGLFSSWWNNPAMRFHYPLEELTEVSLSQSAYDNNVYNVQKGDKGNNFEFLANSFTKKQNKLFYGGASYNNGVQKNVNWNTLTDIDRLYPYIVADTIPDKMRKEQYYFSGGYAQKMNESVLGIFASYTASTSYDRRDPRPYNKVFDLQLATGISRKLLPDYNFGLNVFFDRYQQDQKLSLFKDNGSASVFYLRGLGVADATYSTVITKTNGGADNTYKQNCYGVNLSMLPLNKKRLFVSLSASINNLELTSGNNQTVSEYDKKLGKLEFAYKISKGYNIKLLGELSKGDGTEFNYDISKKYLLNKAKKFTNITQFLQLAFAGEMNLGSKTKANFILSSDYHSLEEKYLKIGNASINNKNIKNLSIGFLANVLRQYEQSSLLFKLETNYRNNLSKELNAGRLAADKAIEQLVMPNYTFQSSNRLFTNLLIRYDYFINEKYALYLKGNFAYSKFNQIDTGENDNRAYSIAIGLSF</sequence>
<dbReference type="InterPro" id="IPR049236">
    <property type="entry name" value="DUF6850"/>
</dbReference>
<keyword evidence="3" id="KW-1185">Reference proteome</keyword>
<feature type="domain" description="DUF6850" evidence="1">
    <location>
        <begin position="32"/>
        <end position="490"/>
    </location>
</feature>
<protein>
    <recommendedName>
        <fullName evidence="1">DUF6850 domain-containing protein</fullName>
    </recommendedName>
</protein>
<dbReference type="AlphaFoldDB" id="A0A2V4A402"/>
<comment type="caution">
    <text evidence="2">The sequence shown here is derived from an EMBL/GenBank/DDBJ whole genome shotgun (WGS) entry which is preliminary data.</text>
</comment>
<organism evidence="2 3">
    <name type="scientific">Marinifilum breve</name>
    <dbReference type="NCBI Taxonomy" id="2184082"/>
    <lineage>
        <taxon>Bacteria</taxon>
        <taxon>Pseudomonadati</taxon>
        <taxon>Bacteroidota</taxon>
        <taxon>Bacteroidia</taxon>
        <taxon>Marinilabiliales</taxon>
        <taxon>Marinifilaceae</taxon>
    </lineage>
</organism>
<gene>
    <name evidence="2" type="ORF">DF185_05395</name>
</gene>
<evidence type="ECO:0000313" key="3">
    <source>
        <dbReference type="Proteomes" id="UP000248079"/>
    </source>
</evidence>
<dbReference type="EMBL" id="QFLI01000002">
    <property type="protein sequence ID" value="PXY02080.1"/>
    <property type="molecule type" value="Genomic_DNA"/>
</dbReference>
<proteinExistence type="predicted"/>
<dbReference type="Pfam" id="PF21012">
    <property type="entry name" value="DUF6850"/>
    <property type="match status" value="1"/>
</dbReference>
<dbReference type="Proteomes" id="UP000248079">
    <property type="component" value="Unassembled WGS sequence"/>
</dbReference>